<name>A0A6M4MAQ9_9ALTE</name>
<keyword evidence="2" id="KW-1185">Reference proteome</keyword>
<gene>
    <name evidence="1" type="ORF">CA267_001995</name>
</gene>
<dbReference type="Proteomes" id="UP000219285">
    <property type="component" value="Chromosome"/>
</dbReference>
<dbReference type="KEGG" id="apel:CA267_001995"/>
<sequence>MIVEIFTKEQIEDVVSMRGGGWKARSNYRKKLKSDSNELVLLIISEINSEIRSCKASGLKEQDLRTLYGFKSRMERKLIYV</sequence>
<reference evidence="1 2" key="2">
    <citation type="submission" date="2020-04" db="EMBL/GenBank/DDBJ databases">
        <title>Complete genome sequence of Alteromonas pelagimontana 5.12T.</title>
        <authorList>
            <person name="Sinha R.K."/>
            <person name="Krishnan K.P."/>
            <person name="Kurian J.P."/>
        </authorList>
    </citation>
    <scope>NUCLEOTIDE SEQUENCE [LARGE SCALE GENOMIC DNA]</scope>
    <source>
        <strain evidence="1 2">5.12</strain>
    </source>
</reference>
<dbReference type="RefSeq" id="WP_075609024.1">
    <property type="nucleotide sequence ID" value="NZ_CP052766.1"/>
</dbReference>
<accession>A0A6M4MAQ9</accession>
<organism evidence="1 2">
    <name type="scientific">Alteromonas pelagimontana</name>
    <dbReference type="NCBI Taxonomy" id="1858656"/>
    <lineage>
        <taxon>Bacteria</taxon>
        <taxon>Pseudomonadati</taxon>
        <taxon>Pseudomonadota</taxon>
        <taxon>Gammaproteobacteria</taxon>
        <taxon>Alteromonadales</taxon>
        <taxon>Alteromonadaceae</taxon>
        <taxon>Alteromonas/Salinimonas group</taxon>
        <taxon>Alteromonas</taxon>
    </lineage>
</organism>
<dbReference type="EMBL" id="CP052766">
    <property type="protein sequence ID" value="QJR79655.1"/>
    <property type="molecule type" value="Genomic_DNA"/>
</dbReference>
<reference evidence="2" key="1">
    <citation type="submission" date="2014-12" db="EMBL/GenBank/DDBJ databases">
        <title>Complete genome sequence of a multi-drug resistant Klebsiella pneumoniae.</title>
        <authorList>
            <person name="Hua X."/>
            <person name="Chen Q."/>
            <person name="Li X."/>
            <person name="Feng Y."/>
            <person name="Ruan Z."/>
            <person name="Yu Y."/>
        </authorList>
    </citation>
    <scope>NUCLEOTIDE SEQUENCE [LARGE SCALE GENOMIC DNA]</scope>
    <source>
        <strain evidence="2">5.12</strain>
    </source>
</reference>
<evidence type="ECO:0000313" key="2">
    <source>
        <dbReference type="Proteomes" id="UP000219285"/>
    </source>
</evidence>
<dbReference type="AlphaFoldDB" id="A0A6M4MAQ9"/>
<proteinExistence type="predicted"/>
<protein>
    <submittedName>
        <fullName evidence="1">Uncharacterized protein</fullName>
    </submittedName>
</protein>
<evidence type="ECO:0000313" key="1">
    <source>
        <dbReference type="EMBL" id="QJR79655.1"/>
    </source>
</evidence>